<name>A0A673NKX3_9TELE</name>
<evidence type="ECO:0000313" key="3">
    <source>
        <dbReference type="Proteomes" id="UP000472270"/>
    </source>
</evidence>
<reference evidence="2" key="1">
    <citation type="submission" date="2025-08" db="UniProtKB">
        <authorList>
            <consortium name="Ensembl"/>
        </authorList>
    </citation>
    <scope>IDENTIFICATION</scope>
</reference>
<accession>A0A673NKX3</accession>
<dbReference type="AlphaFoldDB" id="A0A673NKX3"/>
<organism evidence="2 3">
    <name type="scientific">Sinocyclocheilus rhinocerous</name>
    <dbReference type="NCBI Taxonomy" id="307959"/>
    <lineage>
        <taxon>Eukaryota</taxon>
        <taxon>Metazoa</taxon>
        <taxon>Chordata</taxon>
        <taxon>Craniata</taxon>
        <taxon>Vertebrata</taxon>
        <taxon>Euteleostomi</taxon>
        <taxon>Actinopterygii</taxon>
        <taxon>Neopterygii</taxon>
        <taxon>Teleostei</taxon>
        <taxon>Ostariophysi</taxon>
        <taxon>Cypriniformes</taxon>
        <taxon>Cyprinidae</taxon>
        <taxon>Cyprininae</taxon>
        <taxon>Sinocyclocheilus</taxon>
    </lineage>
</organism>
<evidence type="ECO:0000313" key="2">
    <source>
        <dbReference type="Ensembl" id="ENSSRHP00000103043.1"/>
    </source>
</evidence>
<dbReference type="Pfam" id="PF15873">
    <property type="entry name" value="DUF4730"/>
    <property type="match status" value="1"/>
</dbReference>
<keyword evidence="1" id="KW-1133">Transmembrane helix</keyword>
<dbReference type="Proteomes" id="UP000472270">
    <property type="component" value="Unassembled WGS sequence"/>
</dbReference>
<sequence length="86" mass="9501">MNLFEYLKLVLSLRQQTAEAFDGGDAAALLLGATVTLVGICACLVDFEIKKKASEHMIVKDLWIISIVNVVILLGHLYALEDNFLH</sequence>
<proteinExistence type="predicted"/>
<evidence type="ECO:0000256" key="1">
    <source>
        <dbReference type="SAM" id="Phobius"/>
    </source>
</evidence>
<protein>
    <submittedName>
        <fullName evidence="2">Si:dkey-112e7.2</fullName>
    </submittedName>
</protein>
<dbReference type="InterPro" id="IPR031742">
    <property type="entry name" value="DUF4730"/>
</dbReference>
<dbReference type="Ensembl" id="ENSSRHT00000105810.1">
    <property type="protein sequence ID" value="ENSSRHP00000103043.1"/>
    <property type="gene ID" value="ENSSRHG00000050403.1"/>
</dbReference>
<reference evidence="2" key="2">
    <citation type="submission" date="2025-09" db="UniProtKB">
        <authorList>
            <consortium name="Ensembl"/>
        </authorList>
    </citation>
    <scope>IDENTIFICATION</scope>
</reference>
<keyword evidence="1" id="KW-0812">Transmembrane</keyword>
<keyword evidence="3" id="KW-1185">Reference proteome</keyword>
<keyword evidence="1" id="KW-0472">Membrane</keyword>
<feature type="transmembrane region" description="Helical" evidence="1">
    <location>
        <begin position="61"/>
        <end position="80"/>
    </location>
</feature>
<feature type="transmembrane region" description="Helical" evidence="1">
    <location>
        <begin position="26"/>
        <end position="49"/>
    </location>
</feature>